<dbReference type="OrthoDB" id="8261at2157"/>
<dbReference type="InterPro" id="IPR049517">
    <property type="entry name" value="ACX-like_C"/>
</dbReference>
<dbReference type="EMBL" id="FNFC01000008">
    <property type="protein sequence ID" value="SDJ73511.1"/>
    <property type="molecule type" value="Genomic_DNA"/>
</dbReference>
<dbReference type="InterPro" id="IPR008040">
    <property type="entry name" value="Hydant_A_N"/>
</dbReference>
<dbReference type="GO" id="GO:0005829">
    <property type="term" value="C:cytosol"/>
    <property type="evidence" value="ECO:0007669"/>
    <property type="project" value="TreeGrafter"/>
</dbReference>
<keyword evidence="6" id="KW-1185">Reference proteome</keyword>
<dbReference type="GO" id="GO:0017168">
    <property type="term" value="F:5-oxoprolinase (ATP-hydrolyzing) activity"/>
    <property type="evidence" value="ECO:0007669"/>
    <property type="project" value="TreeGrafter"/>
</dbReference>
<feature type="domain" description="Acetophenone carboxylase-like C-terminal" evidence="4">
    <location>
        <begin position="521"/>
        <end position="655"/>
    </location>
</feature>
<accession>A0A1G8W5B5</accession>
<proteinExistence type="predicted"/>
<dbReference type="Proteomes" id="UP000198856">
    <property type="component" value="Unassembled WGS sequence"/>
</dbReference>
<dbReference type="InterPro" id="IPR045079">
    <property type="entry name" value="Oxoprolinase-like"/>
</dbReference>
<dbReference type="GO" id="GO:0006749">
    <property type="term" value="P:glutathione metabolic process"/>
    <property type="evidence" value="ECO:0007669"/>
    <property type="project" value="TreeGrafter"/>
</dbReference>
<evidence type="ECO:0000313" key="6">
    <source>
        <dbReference type="Proteomes" id="UP000198856"/>
    </source>
</evidence>
<feature type="domain" description="Hydantoinase/oxoprolinase N-terminal" evidence="3">
    <location>
        <begin position="5"/>
        <end position="176"/>
    </location>
</feature>
<dbReference type="PANTHER" id="PTHR11365">
    <property type="entry name" value="5-OXOPROLINASE RELATED"/>
    <property type="match status" value="1"/>
</dbReference>
<dbReference type="RefSeq" id="WP_092702354.1">
    <property type="nucleotide sequence ID" value="NZ_FNFC01000008.1"/>
</dbReference>
<dbReference type="Pfam" id="PF19278">
    <property type="entry name" value="Hydant_A_C"/>
    <property type="match status" value="1"/>
</dbReference>
<dbReference type="Pfam" id="PF05378">
    <property type="entry name" value="Hydant_A_N"/>
    <property type="match status" value="1"/>
</dbReference>
<name>A0A1G8W5B5_9EURY</name>
<evidence type="ECO:0000256" key="1">
    <source>
        <dbReference type="SAM" id="MobiDB-lite"/>
    </source>
</evidence>
<evidence type="ECO:0000259" key="2">
    <source>
        <dbReference type="Pfam" id="PF01968"/>
    </source>
</evidence>
<feature type="domain" description="Hydantoinase A/oxoprolinase" evidence="2">
    <location>
        <begin position="198"/>
        <end position="485"/>
    </location>
</feature>
<evidence type="ECO:0000313" key="5">
    <source>
        <dbReference type="EMBL" id="SDJ73511.1"/>
    </source>
</evidence>
<dbReference type="AlphaFoldDB" id="A0A1G8W5B5"/>
<organism evidence="5 6">
    <name type="scientific">Halovenus aranensis</name>
    <dbReference type="NCBI Taxonomy" id="890420"/>
    <lineage>
        <taxon>Archaea</taxon>
        <taxon>Methanobacteriati</taxon>
        <taxon>Methanobacteriota</taxon>
        <taxon>Stenosarchaea group</taxon>
        <taxon>Halobacteria</taxon>
        <taxon>Halobacteriales</taxon>
        <taxon>Haloarculaceae</taxon>
        <taxon>Halovenus</taxon>
    </lineage>
</organism>
<dbReference type="InterPro" id="IPR043129">
    <property type="entry name" value="ATPase_NBD"/>
</dbReference>
<dbReference type="STRING" id="890420.SAMN05216226_10887"/>
<dbReference type="SUPFAM" id="SSF53067">
    <property type="entry name" value="Actin-like ATPase domain"/>
    <property type="match status" value="1"/>
</dbReference>
<feature type="region of interest" description="Disordered" evidence="1">
    <location>
        <begin position="618"/>
        <end position="643"/>
    </location>
</feature>
<gene>
    <name evidence="5" type="ORF">SAMN05216226_10887</name>
</gene>
<dbReference type="Pfam" id="PF01968">
    <property type="entry name" value="Hydantoinase_A"/>
    <property type="match status" value="1"/>
</dbReference>
<dbReference type="InterPro" id="IPR002821">
    <property type="entry name" value="Hydantoinase_A"/>
</dbReference>
<dbReference type="PANTHER" id="PTHR11365:SF23">
    <property type="entry name" value="HYPOTHETICAL 5-OXOPROLINASE (EUROFUNG)-RELATED"/>
    <property type="match status" value="1"/>
</dbReference>
<reference evidence="5 6" key="1">
    <citation type="submission" date="2016-10" db="EMBL/GenBank/DDBJ databases">
        <authorList>
            <person name="de Groot N.N."/>
        </authorList>
    </citation>
    <scope>NUCLEOTIDE SEQUENCE [LARGE SCALE GENOMIC DNA]</scope>
    <source>
        <strain evidence="5 6">IBRC-M10015</strain>
    </source>
</reference>
<protein>
    <submittedName>
        <fullName evidence="5">N-methylhydantoinase A</fullName>
    </submittedName>
</protein>
<sequence length="666" mass="70267">MTAVVGVDVGGTFTDIVLVANGDITTAKVSSTPDQSEGVVDGIEQACSDAGIDPDAVTEFVHAMTVSTNALLEGDGAKTALVTTEGFRDVLEIGRQTRPDLYDLEAEKPMPLVERRNRVELPERTTVDGDRTPPESGALDDLVETLQERDIESVAVSFLHSYVDPTNERLVADRLTDALDVPVSPSHEVLNEFREYERTSTTAVDAYVTPTIDSYLGRLSDRATELGLPAPQIMQSNGGIAGTDDIREHAVQTVLSGPAAGVVGARATATALAEAADLEGFVTFDMGGTSSDVSLIRDGAVERTTDNEIGGYPIRVPMVDVNTVGAGGGSIAWVDSGGAVRVGPRSAGAEPGPACYGRGGTAPTVTDANLVLGYINEDTQLGGELELDRQAAVDALDRLAAQAGLDSPLAAARGVFRIANANMTRAIRSMTVERGHDPREFGLVAFGGAGPMHAAALASELTVQTVVVPHVGGVLSAYGLLAADESYDAVRTHQMPLTEATTAELDGVYADLFGELPVDTGREEVVVRRSADLRYRGQSFELTVDVEAPIDTEGLKTAFDARHERVYGYRADEPVEIVNLRATAAIPRSAPEMAVSGESLDQLGEQSAVFEGTEYTTPVYRRPMTPGTRLSGPAVLEQDESTTVVPPAWEATVRENGSLVLTEGNS</sequence>
<evidence type="ECO:0000259" key="3">
    <source>
        <dbReference type="Pfam" id="PF05378"/>
    </source>
</evidence>
<evidence type="ECO:0000259" key="4">
    <source>
        <dbReference type="Pfam" id="PF19278"/>
    </source>
</evidence>